<protein>
    <recommendedName>
        <fullName evidence="4">Selenocysteine lyase</fullName>
    </recommendedName>
</protein>
<dbReference type="Proteomes" id="UP000284416">
    <property type="component" value="Unassembled WGS sequence"/>
</dbReference>
<sequence length="85" mass="9951">MLFNKKKGGDPVDVAETILFFILVVIPLYATLIWTYFYPEESMLWGKRWLYKEEPEISEDAIRYTKTASLVSLVVLTILLFFIVL</sequence>
<name>A0A417YT01_9BACI</name>
<keyword evidence="3" id="KW-1185">Reference proteome</keyword>
<feature type="transmembrane region" description="Helical" evidence="1">
    <location>
        <begin position="67"/>
        <end position="84"/>
    </location>
</feature>
<evidence type="ECO:0008006" key="4">
    <source>
        <dbReference type="Google" id="ProtNLM"/>
    </source>
</evidence>
<accession>A0A417YT01</accession>
<comment type="caution">
    <text evidence="2">The sequence shown here is derived from an EMBL/GenBank/DDBJ whole genome shotgun (WGS) entry which is preliminary data.</text>
</comment>
<keyword evidence="1" id="KW-0472">Membrane</keyword>
<evidence type="ECO:0000313" key="2">
    <source>
        <dbReference type="EMBL" id="RHW39112.1"/>
    </source>
</evidence>
<gene>
    <name evidence="2" type="ORF">D1B31_14245</name>
</gene>
<dbReference type="EMBL" id="QWEG01000008">
    <property type="protein sequence ID" value="RHW39112.1"/>
    <property type="molecule type" value="Genomic_DNA"/>
</dbReference>
<organism evidence="2 3">
    <name type="scientific">Neobacillus notoginsengisoli</name>
    <dbReference type="NCBI Taxonomy" id="1578198"/>
    <lineage>
        <taxon>Bacteria</taxon>
        <taxon>Bacillati</taxon>
        <taxon>Bacillota</taxon>
        <taxon>Bacilli</taxon>
        <taxon>Bacillales</taxon>
        <taxon>Bacillaceae</taxon>
        <taxon>Neobacillus</taxon>
    </lineage>
</organism>
<evidence type="ECO:0000313" key="3">
    <source>
        <dbReference type="Proteomes" id="UP000284416"/>
    </source>
</evidence>
<evidence type="ECO:0000256" key="1">
    <source>
        <dbReference type="SAM" id="Phobius"/>
    </source>
</evidence>
<keyword evidence="1" id="KW-0812">Transmembrane</keyword>
<dbReference type="OrthoDB" id="2638588at2"/>
<proteinExistence type="predicted"/>
<keyword evidence="1" id="KW-1133">Transmembrane helix</keyword>
<reference evidence="2 3" key="1">
    <citation type="journal article" date="2017" name="Int. J. Syst. Evol. Microbiol.">
        <title>Bacillus notoginsengisoli sp. nov., a novel bacterium isolated from the rhizosphere of Panax notoginseng.</title>
        <authorList>
            <person name="Zhang M.Y."/>
            <person name="Cheng J."/>
            <person name="Cai Y."/>
            <person name="Zhang T.Y."/>
            <person name="Wu Y.Y."/>
            <person name="Manikprabhu D."/>
            <person name="Li W.J."/>
            <person name="Zhang Y.X."/>
        </authorList>
    </citation>
    <scope>NUCLEOTIDE SEQUENCE [LARGE SCALE GENOMIC DNA]</scope>
    <source>
        <strain evidence="2 3">JCM 30743</strain>
    </source>
</reference>
<feature type="transmembrane region" description="Helical" evidence="1">
    <location>
        <begin position="18"/>
        <end position="38"/>
    </location>
</feature>
<dbReference type="AlphaFoldDB" id="A0A417YT01"/>